<dbReference type="InterPro" id="IPR027417">
    <property type="entry name" value="P-loop_NTPase"/>
</dbReference>
<keyword evidence="2" id="KW-1185">Reference proteome</keyword>
<reference evidence="1" key="3">
    <citation type="submission" date="2022-06" db="UniProtKB">
        <authorList>
            <consortium name="EnsemblPlants"/>
        </authorList>
    </citation>
    <scope>IDENTIFICATION</scope>
</reference>
<reference evidence="2" key="1">
    <citation type="journal article" date="2013" name="Nature">
        <title>Draft genome of the wheat A-genome progenitor Triticum urartu.</title>
        <authorList>
            <person name="Ling H.Q."/>
            <person name="Zhao S."/>
            <person name="Liu D."/>
            <person name="Wang J."/>
            <person name="Sun H."/>
            <person name="Zhang C."/>
            <person name="Fan H."/>
            <person name="Li D."/>
            <person name="Dong L."/>
            <person name="Tao Y."/>
            <person name="Gao C."/>
            <person name="Wu H."/>
            <person name="Li Y."/>
            <person name="Cui Y."/>
            <person name="Guo X."/>
            <person name="Zheng S."/>
            <person name="Wang B."/>
            <person name="Yu K."/>
            <person name="Liang Q."/>
            <person name="Yang W."/>
            <person name="Lou X."/>
            <person name="Chen J."/>
            <person name="Feng M."/>
            <person name="Jian J."/>
            <person name="Zhang X."/>
            <person name="Luo G."/>
            <person name="Jiang Y."/>
            <person name="Liu J."/>
            <person name="Wang Z."/>
            <person name="Sha Y."/>
            <person name="Zhang B."/>
            <person name="Wu H."/>
            <person name="Tang D."/>
            <person name="Shen Q."/>
            <person name="Xue P."/>
            <person name="Zou S."/>
            <person name="Wang X."/>
            <person name="Liu X."/>
            <person name="Wang F."/>
            <person name="Yang Y."/>
            <person name="An X."/>
            <person name="Dong Z."/>
            <person name="Zhang K."/>
            <person name="Zhang X."/>
            <person name="Luo M.C."/>
            <person name="Dvorak J."/>
            <person name="Tong Y."/>
            <person name="Wang J."/>
            <person name="Yang H."/>
            <person name="Li Z."/>
            <person name="Wang D."/>
            <person name="Zhang A."/>
            <person name="Wang J."/>
        </authorList>
    </citation>
    <scope>NUCLEOTIDE SEQUENCE</scope>
    <source>
        <strain evidence="2">cv. G1812</strain>
    </source>
</reference>
<dbReference type="SUPFAM" id="SSF52540">
    <property type="entry name" value="P-loop containing nucleoside triphosphate hydrolases"/>
    <property type="match status" value="1"/>
</dbReference>
<protein>
    <recommendedName>
        <fullName evidence="3">NB-ARC domain-containing protein</fullName>
    </recommendedName>
</protein>
<name>A0A8R7JWH0_TRIUA</name>
<evidence type="ECO:0000313" key="1">
    <source>
        <dbReference type="EnsemblPlants" id="TuG1812G0100000086.01.T01.cds444281"/>
    </source>
</evidence>
<dbReference type="Gramene" id="TuG1812G0100000086.01.T01">
    <property type="protein sequence ID" value="TuG1812G0100000086.01.T01.cds444281"/>
    <property type="gene ID" value="TuG1812G0100000086.01"/>
</dbReference>
<dbReference type="Proteomes" id="UP000015106">
    <property type="component" value="Chromosome 1"/>
</dbReference>
<dbReference type="EnsemblPlants" id="TuG1812G0100000086.01.T01">
    <property type="protein sequence ID" value="TuG1812G0100000086.01.T01.cds444281"/>
    <property type="gene ID" value="TuG1812G0100000086.01"/>
</dbReference>
<proteinExistence type="predicted"/>
<reference evidence="1" key="2">
    <citation type="submission" date="2018-03" db="EMBL/GenBank/DDBJ databases">
        <title>The Triticum urartu genome reveals the dynamic nature of wheat genome evolution.</title>
        <authorList>
            <person name="Ling H."/>
            <person name="Ma B."/>
            <person name="Shi X."/>
            <person name="Liu H."/>
            <person name="Dong L."/>
            <person name="Sun H."/>
            <person name="Cao Y."/>
            <person name="Gao Q."/>
            <person name="Zheng S."/>
            <person name="Li Y."/>
            <person name="Yu Y."/>
            <person name="Du H."/>
            <person name="Qi M."/>
            <person name="Li Y."/>
            <person name="Yu H."/>
            <person name="Cui Y."/>
            <person name="Wang N."/>
            <person name="Chen C."/>
            <person name="Wu H."/>
            <person name="Zhao Y."/>
            <person name="Zhang J."/>
            <person name="Li Y."/>
            <person name="Zhou W."/>
            <person name="Zhang B."/>
            <person name="Hu W."/>
            <person name="Eijk M."/>
            <person name="Tang J."/>
            <person name="Witsenboer H."/>
            <person name="Zhao S."/>
            <person name="Li Z."/>
            <person name="Zhang A."/>
            <person name="Wang D."/>
            <person name="Liang C."/>
        </authorList>
    </citation>
    <scope>NUCLEOTIDE SEQUENCE [LARGE SCALE GENOMIC DNA]</scope>
    <source>
        <strain evidence="1">cv. G1812</strain>
    </source>
</reference>
<accession>A0A8R7JWH0</accession>
<dbReference type="AlphaFoldDB" id="A0A8R7JWH0"/>
<organism evidence="1 2">
    <name type="scientific">Triticum urartu</name>
    <name type="common">Red wild einkorn</name>
    <name type="synonym">Crithodium urartu</name>
    <dbReference type="NCBI Taxonomy" id="4572"/>
    <lineage>
        <taxon>Eukaryota</taxon>
        <taxon>Viridiplantae</taxon>
        <taxon>Streptophyta</taxon>
        <taxon>Embryophyta</taxon>
        <taxon>Tracheophyta</taxon>
        <taxon>Spermatophyta</taxon>
        <taxon>Magnoliopsida</taxon>
        <taxon>Liliopsida</taxon>
        <taxon>Poales</taxon>
        <taxon>Poaceae</taxon>
        <taxon>BOP clade</taxon>
        <taxon>Pooideae</taxon>
        <taxon>Triticodae</taxon>
        <taxon>Triticeae</taxon>
        <taxon>Triticinae</taxon>
        <taxon>Triticum</taxon>
    </lineage>
</organism>
<evidence type="ECO:0000313" key="2">
    <source>
        <dbReference type="Proteomes" id="UP000015106"/>
    </source>
</evidence>
<dbReference type="Gene3D" id="1.10.8.430">
    <property type="entry name" value="Helical domain of apoptotic protease-activating factors"/>
    <property type="match status" value="1"/>
</dbReference>
<dbReference type="InterPro" id="IPR042197">
    <property type="entry name" value="Apaf_helical"/>
</dbReference>
<evidence type="ECO:0008006" key="3">
    <source>
        <dbReference type="Google" id="ProtNLM"/>
    </source>
</evidence>
<sequence length="68" mass="7929">MLFYERIFGIGERCPPIQLAEISENILRKCGGVPLAIITLVSMLAGKKEHENTYTYWYKVYLYLWDLG</sequence>